<dbReference type="Pfam" id="PF00016">
    <property type="entry name" value="RuBisCO_large"/>
    <property type="match status" value="1"/>
</dbReference>
<accession>A0A3E3DW50</accession>
<dbReference type="InterPro" id="IPR000685">
    <property type="entry name" value="RuBisCO_lsu_C"/>
</dbReference>
<dbReference type="Gene3D" id="3.20.20.110">
    <property type="entry name" value="Ribulose bisphosphate carboxylase, large subunit, C-terminal domain"/>
    <property type="match status" value="1"/>
</dbReference>
<dbReference type="InterPro" id="IPR036422">
    <property type="entry name" value="RuBisCO_lsu_N_sf"/>
</dbReference>
<comment type="caution">
    <text evidence="4">The sequence shown here is derived from an EMBL/GenBank/DDBJ whole genome shotgun (WGS) entry which is preliminary data.</text>
</comment>
<dbReference type="Proteomes" id="UP000261212">
    <property type="component" value="Unassembled WGS sequence"/>
</dbReference>
<dbReference type="RefSeq" id="WP_007051034.1">
    <property type="nucleotide sequence ID" value="NZ_CABKNJ010000001.1"/>
</dbReference>
<dbReference type="InterPro" id="IPR017443">
    <property type="entry name" value="RuBisCO_lsu_fd_N"/>
</dbReference>
<name>A0A3E3DW50_9FIRM</name>
<comment type="similarity">
    <text evidence="1">Belongs to the RuBisCO large chain family.</text>
</comment>
<evidence type="ECO:0000259" key="2">
    <source>
        <dbReference type="Pfam" id="PF00016"/>
    </source>
</evidence>
<evidence type="ECO:0000313" key="4">
    <source>
        <dbReference type="EMBL" id="RGD73375.1"/>
    </source>
</evidence>
<proteinExistence type="inferred from homology"/>
<dbReference type="GO" id="GO:0000287">
    <property type="term" value="F:magnesium ion binding"/>
    <property type="evidence" value="ECO:0007669"/>
    <property type="project" value="InterPro"/>
</dbReference>
<dbReference type="CDD" id="cd08205">
    <property type="entry name" value="RuBisCO_IV_RLP"/>
    <property type="match status" value="1"/>
</dbReference>
<sequence>MKQKYNPMMFQCSESLDMSKHIVATYYMRGKGTNPMELDLAKFAESIAAEQATGTWIDVPFETDDIVERHAAKVIGIYETPAYDRELPDGIQYRDMIVRLAFPWENIGTNFPMIFTTAIGNISAARLKLLDLEFPKEYTDHFQGPKFGIQGVRDILDIPERPLTCAMIKPDTGWTPEQGGIMAYDAYLGGIDVIKDDELLVADPAWCPIEKRVQAITDAGKRAFEQTGEKKLYTVNLTEDSFKIKDLAYRAIDAGANALMINTYTAGFSALRQLAEDPNIQIPVMSHPDYAAAQSYSPDTGVAVALLWGKLARLAGADMAITTNYYGKIPVLRDSYLRTCRDLKMKFHNIKDCLPAPSGGMYQGVVPDTIYEVGTDVMIAAGGAVHGHRNGATAGARALRQAIDGAMAGIPLKEYAKDKPDLQIALDDWGCGEKEDLFDMKK</sequence>
<dbReference type="GeneID" id="98001297"/>
<dbReference type="PANTHER" id="PTHR42704">
    <property type="entry name" value="RIBULOSE BISPHOSPHATE CARBOXYLASE"/>
    <property type="match status" value="1"/>
</dbReference>
<dbReference type="SUPFAM" id="SSF54966">
    <property type="entry name" value="RuBisCO, large subunit, small (N-terminal) domain"/>
    <property type="match status" value="1"/>
</dbReference>
<dbReference type="GO" id="GO:0016984">
    <property type="term" value="F:ribulose-bisphosphate carboxylase activity"/>
    <property type="evidence" value="ECO:0007669"/>
    <property type="project" value="InterPro"/>
</dbReference>
<reference evidence="4 5" key="1">
    <citation type="submission" date="2018-08" db="EMBL/GenBank/DDBJ databases">
        <title>A genome reference for cultivated species of the human gut microbiota.</title>
        <authorList>
            <person name="Zou Y."/>
            <person name="Xue W."/>
            <person name="Luo G."/>
        </authorList>
    </citation>
    <scope>NUCLEOTIDE SEQUENCE [LARGE SCALE GENOMIC DNA]</scope>
    <source>
        <strain evidence="4 5">AM25-6</strain>
    </source>
</reference>
<evidence type="ECO:0000259" key="3">
    <source>
        <dbReference type="Pfam" id="PF02788"/>
    </source>
</evidence>
<dbReference type="PANTHER" id="PTHR42704:SF17">
    <property type="entry name" value="RIBULOSE BISPHOSPHATE CARBOXYLASE LARGE CHAIN"/>
    <property type="match status" value="1"/>
</dbReference>
<dbReference type="SUPFAM" id="SSF51649">
    <property type="entry name" value="RuBisCo, C-terminal domain"/>
    <property type="match status" value="1"/>
</dbReference>
<dbReference type="Gene3D" id="3.30.70.150">
    <property type="entry name" value="RuBisCO large subunit, N-terminal domain"/>
    <property type="match status" value="1"/>
</dbReference>
<dbReference type="Pfam" id="PF02788">
    <property type="entry name" value="RuBisCO_large_N"/>
    <property type="match status" value="1"/>
</dbReference>
<evidence type="ECO:0000256" key="1">
    <source>
        <dbReference type="RuleBase" id="RU003834"/>
    </source>
</evidence>
<feature type="domain" description="Ribulose bisphosphate carboxylase large subunit ferrodoxin-like N-terminal" evidence="3">
    <location>
        <begin position="19"/>
        <end position="138"/>
    </location>
</feature>
<dbReference type="EMBL" id="QUSM01000006">
    <property type="protein sequence ID" value="RGD73375.1"/>
    <property type="molecule type" value="Genomic_DNA"/>
</dbReference>
<dbReference type="InterPro" id="IPR036376">
    <property type="entry name" value="RuBisCO_lsu_C_sf"/>
</dbReference>
<dbReference type="SFLD" id="SFLDS00014">
    <property type="entry name" value="RuBisCO"/>
    <property type="match status" value="1"/>
</dbReference>
<organism evidence="4 5">
    <name type="scientific">Anaerofustis stercorihominis</name>
    <dbReference type="NCBI Taxonomy" id="214853"/>
    <lineage>
        <taxon>Bacteria</taxon>
        <taxon>Bacillati</taxon>
        <taxon>Bacillota</taxon>
        <taxon>Clostridia</taxon>
        <taxon>Eubacteriales</taxon>
        <taxon>Eubacteriaceae</taxon>
        <taxon>Anaerofustis</taxon>
    </lineage>
</organism>
<dbReference type="SFLD" id="SFLDG00301">
    <property type="entry name" value="RuBisCO-like_proteins"/>
    <property type="match status" value="1"/>
</dbReference>
<dbReference type="InterPro" id="IPR033966">
    <property type="entry name" value="RuBisCO"/>
</dbReference>
<protein>
    <submittedName>
        <fullName evidence="4">Ribulose 1,5-bisphosphate carboxylase</fullName>
    </submittedName>
</protein>
<dbReference type="GO" id="GO:0015977">
    <property type="term" value="P:carbon fixation"/>
    <property type="evidence" value="ECO:0007669"/>
    <property type="project" value="InterPro"/>
</dbReference>
<dbReference type="AlphaFoldDB" id="A0A3E3DW50"/>
<feature type="domain" description="Ribulose bisphosphate carboxylase large subunit C-terminal" evidence="2">
    <location>
        <begin position="148"/>
        <end position="429"/>
    </location>
</feature>
<evidence type="ECO:0000313" key="5">
    <source>
        <dbReference type="Proteomes" id="UP000261212"/>
    </source>
</evidence>
<gene>
    <name evidence="4" type="ORF">DW687_10095</name>
</gene>